<protein>
    <submittedName>
        <fullName evidence="1">Uncharacterized protein</fullName>
    </submittedName>
</protein>
<name>A0AAD6RPX5_9ROSI</name>
<reference evidence="1 2" key="1">
    <citation type="journal article" date="2023" name="Mol. Ecol. Resour.">
        <title>Chromosome-level genome assembly of a triploid poplar Populus alba 'Berolinensis'.</title>
        <authorList>
            <person name="Chen S."/>
            <person name="Yu Y."/>
            <person name="Wang X."/>
            <person name="Wang S."/>
            <person name="Zhang T."/>
            <person name="Zhou Y."/>
            <person name="He R."/>
            <person name="Meng N."/>
            <person name="Wang Y."/>
            <person name="Liu W."/>
            <person name="Liu Z."/>
            <person name="Liu J."/>
            <person name="Guo Q."/>
            <person name="Huang H."/>
            <person name="Sederoff R.R."/>
            <person name="Wang G."/>
            <person name="Qu G."/>
            <person name="Chen S."/>
        </authorList>
    </citation>
    <scope>NUCLEOTIDE SEQUENCE [LARGE SCALE GENOMIC DNA]</scope>
    <source>
        <strain evidence="1">SC-2020</strain>
    </source>
</reference>
<keyword evidence="2" id="KW-1185">Reference proteome</keyword>
<evidence type="ECO:0000313" key="2">
    <source>
        <dbReference type="Proteomes" id="UP001164929"/>
    </source>
</evidence>
<evidence type="ECO:0000313" key="1">
    <source>
        <dbReference type="EMBL" id="KAJ7012812.1"/>
    </source>
</evidence>
<dbReference type="AlphaFoldDB" id="A0AAD6RPX5"/>
<sequence length="160" mass="17616">MIIQKQNGWGHAHGSGWWLSVVQRAQLELAGHSWQVRGGDTQLPSPLNLFLILFALRILPRKYGSPGTTPFYACIQTDSRVKKQSKRPPLSHTLSPEPTCSVSFIAHPALSFLFYPGGSSIIHGDGGCRVGVLELAIRKFSRGLLKRPCPLPCFSRNSIP</sequence>
<dbReference type="EMBL" id="JAQIZT010000001">
    <property type="protein sequence ID" value="KAJ7012812.1"/>
    <property type="molecule type" value="Genomic_DNA"/>
</dbReference>
<organism evidence="1 2">
    <name type="scientific">Populus alba x Populus x berolinensis</name>
    <dbReference type="NCBI Taxonomy" id="444605"/>
    <lineage>
        <taxon>Eukaryota</taxon>
        <taxon>Viridiplantae</taxon>
        <taxon>Streptophyta</taxon>
        <taxon>Embryophyta</taxon>
        <taxon>Tracheophyta</taxon>
        <taxon>Spermatophyta</taxon>
        <taxon>Magnoliopsida</taxon>
        <taxon>eudicotyledons</taxon>
        <taxon>Gunneridae</taxon>
        <taxon>Pentapetalae</taxon>
        <taxon>rosids</taxon>
        <taxon>fabids</taxon>
        <taxon>Malpighiales</taxon>
        <taxon>Salicaceae</taxon>
        <taxon>Saliceae</taxon>
        <taxon>Populus</taxon>
    </lineage>
</organism>
<comment type="caution">
    <text evidence="1">The sequence shown here is derived from an EMBL/GenBank/DDBJ whole genome shotgun (WGS) entry which is preliminary data.</text>
</comment>
<proteinExistence type="predicted"/>
<accession>A0AAD6RPX5</accession>
<gene>
    <name evidence="1" type="ORF">NC653_002759</name>
</gene>
<dbReference type="Proteomes" id="UP001164929">
    <property type="component" value="Chromosome 1"/>
</dbReference>